<keyword evidence="1" id="KW-0472">Membrane</keyword>
<organism evidence="2 3">
    <name type="scientific">Methanolobus halotolerans</name>
    <dbReference type="NCBI Taxonomy" id="2052935"/>
    <lineage>
        <taxon>Archaea</taxon>
        <taxon>Methanobacteriati</taxon>
        <taxon>Methanobacteriota</taxon>
        <taxon>Stenosarchaea group</taxon>
        <taxon>Methanomicrobia</taxon>
        <taxon>Methanosarcinales</taxon>
        <taxon>Methanosarcinaceae</taxon>
        <taxon>Methanolobus</taxon>
    </lineage>
</organism>
<dbReference type="OrthoDB" id="28968at2157"/>
<proteinExistence type="predicted"/>
<keyword evidence="1" id="KW-1133">Transmembrane helix</keyword>
<dbReference type="EMBL" id="PGGK01000013">
    <property type="protein sequence ID" value="TGC07889.1"/>
    <property type="molecule type" value="Genomic_DNA"/>
</dbReference>
<dbReference type="RefSeq" id="WP_135390283.1">
    <property type="nucleotide sequence ID" value="NZ_PGGK01000013.1"/>
</dbReference>
<dbReference type="AlphaFoldDB" id="A0A4E0PXF6"/>
<accession>A0A4E0PXF6</accession>
<sequence>MNNSGGTVMGLMVLITIVIVTIATFSLGCTEETANGGTGGNNINNSSNDYTYDDAGVEEVEVMVLESFPVQVRAVATGYHPDGCTEIDEDNTTIERDGNTFNVNLRTIRPRDAICTQALVPFEQTIDLDVYGLEKGIYTVNVNGVEETFELTADNIIS</sequence>
<dbReference type="Proteomes" id="UP000297295">
    <property type="component" value="Unassembled WGS sequence"/>
</dbReference>
<evidence type="ECO:0000256" key="1">
    <source>
        <dbReference type="SAM" id="Phobius"/>
    </source>
</evidence>
<keyword evidence="1" id="KW-0812">Transmembrane</keyword>
<comment type="caution">
    <text evidence="2">The sequence shown here is derived from an EMBL/GenBank/DDBJ whole genome shotgun (WGS) entry which is preliminary data.</text>
</comment>
<evidence type="ECO:0000313" key="2">
    <source>
        <dbReference type="EMBL" id="TGC07889.1"/>
    </source>
</evidence>
<protein>
    <submittedName>
        <fullName evidence="2">Uncharacterized protein</fullName>
    </submittedName>
</protein>
<feature type="transmembrane region" description="Helical" evidence="1">
    <location>
        <begin position="7"/>
        <end position="28"/>
    </location>
</feature>
<name>A0A4E0PXF6_9EURY</name>
<keyword evidence="3" id="KW-1185">Reference proteome</keyword>
<gene>
    <name evidence="2" type="ORF">CUN85_10615</name>
</gene>
<reference evidence="2 3" key="1">
    <citation type="submission" date="2017-11" db="EMBL/GenBank/DDBJ databases">
        <title>Isolation and Characterization of Methanogenic Archaea from Saline Meromictic Lake at Siberia.</title>
        <authorList>
            <person name="Shen Y."/>
            <person name="Huang H.-H."/>
            <person name="Lai M.-C."/>
            <person name="Chen S.-C."/>
        </authorList>
    </citation>
    <scope>NUCLEOTIDE SEQUENCE [LARGE SCALE GENOMIC DNA]</scope>
    <source>
        <strain evidence="2 3">SY-01</strain>
    </source>
</reference>
<evidence type="ECO:0000313" key="3">
    <source>
        <dbReference type="Proteomes" id="UP000297295"/>
    </source>
</evidence>